<proteinExistence type="predicted"/>
<keyword evidence="5 7" id="KW-1133">Transmembrane helix</keyword>
<feature type="transmembrane region" description="Helical" evidence="7">
    <location>
        <begin position="12"/>
        <end position="33"/>
    </location>
</feature>
<feature type="transmembrane region" description="Helical" evidence="7">
    <location>
        <begin position="163"/>
        <end position="185"/>
    </location>
</feature>
<keyword evidence="10" id="KW-1185">Reference proteome</keyword>
<keyword evidence="3" id="KW-1003">Cell membrane</keyword>
<keyword evidence="6 7" id="KW-0472">Membrane</keyword>
<keyword evidence="4 7" id="KW-0812">Transmembrane</keyword>
<dbReference type="InterPro" id="IPR011701">
    <property type="entry name" value="MFS"/>
</dbReference>
<accession>A0A1M6L027</accession>
<dbReference type="InterPro" id="IPR020846">
    <property type="entry name" value="MFS_dom"/>
</dbReference>
<dbReference type="Proteomes" id="UP000183975">
    <property type="component" value="Unassembled WGS sequence"/>
</dbReference>
<evidence type="ECO:0000256" key="1">
    <source>
        <dbReference type="ARBA" id="ARBA00004651"/>
    </source>
</evidence>
<evidence type="ECO:0000313" key="9">
    <source>
        <dbReference type="EMBL" id="SHJ64581.1"/>
    </source>
</evidence>
<evidence type="ECO:0000256" key="3">
    <source>
        <dbReference type="ARBA" id="ARBA00022475"/>
    </source>
</evidence>
<evidence type="ECO:0000256" key="4">
    <source>
        <dbReference type="ARBA" id="ARBA00022692"/>
    </source>
</evidence>
<dbReference type="EMBL" id="FRAH01000004">
    <property type="protein sequence ID" value="SHJ64581.1"/>
    <property type="molecule type" value="Genomic_DNA"/>
</dbReference>
<dbReference type="AlphaFoldDB" id="A0A1M6L027"/>
<reference evidence="9 10" key="1">
    <citation type="submission" date="2016-11" db="EMBL/GenBank/DDBJ databases">
        <authorList>
            <person name="Jaros S."/>
            <person name="Januszkiewicz K."/>
            <person name="Wedrychowicz H."/>
        </authorList>
    </citation>
    <scope>NUCLEOTIDE SEQUENCE [LARGE SCALE GENOMIC DNA]</scope>
    <source>
        <strain evidence="9 10">DSM 14214</strain>
    </source>
</reference>
<feature type="domain" description="Major facilitator superfamily (MFS) profile" evidence="8">
    <location>
        <begin position="11"/>
        <end position="389"/>
    </location>
</feature>
<feature type="transmembrane region" description="Helical" evidence="7">
    <location>
        <begin position="102"/>
        <end position="123"/>
    </location>
</feature>
<evidence type="ECO:0000256" key="2">
    <source>
        <dbReference type="ARBA" id="ARBA00022448"/>
    </source>
</evidence>
<feature type="transmembrane region" description="Helical" evidence="7">
    <location>
        <begin position="241"/>
        <end position="257"/>
    </location>
</feature>
<feature type="transmembrane region" description="Helical" evidence="7">
    <location>
        <begin position="206"/>
        <end position="229"/>
    </location>
</feature>
<comment type="subcellular location">
    <subcellularLocation>
        <location evidence="1">Cell membrane</location>
        <topology evidence="1">Multi-pass membrane protein</topology>
    </subcellularLocation>
</comment>
<dbReference type="SUPFAM" id="SSF103473">
    <property type="entry name" value="MFS general substrate transporter"/>
    <property type="match status" value="1"/>
</dbReference>
<organism evidence="9 10">
    <name type="scientific">Anaerotignum lactatifermentans DSM 14214</name>
    <dbReference type="NCBI Taxonomy" id="1121323"/>
    <lineage>
        <taxon>Bacteria</taxon>
        <taxon>Bacillati</taxon>
        <taxon>Bacillota</taxon>
        <taxon>Clostridia</taxon>
        <taxon>Lachnospirales</taxon>
        <taxon>Anaerotignaceae</taxon>
        <taxon>Anaerotignum</taxon>
    </lineage>
</organism>
<feature type="transmembrane region" description="Helical" evidence="7">
    <location>
        <begin position="135"/>
        <end position="157"/>
    </location>
</feature>
<dbReference type="GO" id="GO:0022857">
    <property type="term" value="F:transmembrane transporter activity"/>
    <property type="evidence" value="ECO:0007669"/>
    <property type="project" value="InterPro"/>
</dbReference>
<dbReference type="PANTHER" id="PTHR43124:SF10">
    <property type="entry name" value="PURINE EFFLUX PUMP PBUE"/>
    <property type="match status" value="1"/>
</dbReference>
<evidence type="ECO:0000256" key="7">
    <source>
        <dbReference type="SAM" id="Phobius"/>
    </source>
</evidence>
<name>A0A1M6L027_9FIRM</name>
<feature type="transmembrane region" description="Helical" evidence="7">
    <location>
        <begin position="278"/>
        <end position="311"/>
    </location>
</feature>
<sequence length="394" mass="42148">MPKKEKVFTMPVIALILLSFALGTSEFIIVGILPDISEGLSVSLTTAGSLVSMFAFVYAVGTPFTAALAGRFHRFALIISLTVVFVVGNFLCAIAPSYPLLAAARILLSIVSGTLISVSMTFVPDISSLEHRATVVSWVFAGFSLASIFGVPIGTTISHVLSWRAAFVGITLCSILVLALMFVSLPRKHEKVPSGIMQQFVLLKDSRILLSILTVFFGASASYVLYTYLTPVFEDYVGIPAQYISFVLLLFGVMVLFSNLISGRMALKNGIYKLRFTYVALAVCMFLLPVALGNPVAGMAVIFAIGLLMYLQNSPIQVNVLNIATAEYPGAITLAASTNSFSFNFGIAFGSVCGSAIVEKLDMRLLGLGGGVLALCALTCAWMLHNKVQKKTTV</sequence>
<dbReference type="PANTHER" id="PTHR43124">
    <property type="entry name" value="PURINE EFFLUX PUMP PBUE"/>
    <property type="match status" value="1"/>
</dbReference>
<feature type="transmembrane region" description="Helical" evidence="7">
    <location>
        <begin position="365"/>
        <end position="384"/>
    </location>
</feature>
<gene>
    <name evidence="9" type="ORF">SAMN02745138_00236</name>
</gene>
<dbReference type="InterPro" id="IPR050189">
    <property type="entry name" value="MFS_Efflux_Transporters"/>
</dbReference>
<feature type="transmembrane region" description="Helical" evidence="7">
    <location>
        <begin position="72"/>
        <end position="96"/>
    </location>
</feature>
<dbReference type="InterPro" id="IPR036259">
    <property type="entry name" value="MFS_trans_sf"/>
</dbReference>
<dbReference type="CDD" id="cd17324">
    <property type="entry name" value="MFS_NepI_like"/>
    <property type="match status" value="1"/>
</dbReference>
<keyword evidence="2" id="KW-0813">Transport</keyword>
<dbReference type="RefSeq" id="WP_072848220.1">
    <property type="nucleotide sequence ID" value="NZ_FRAH01000004.1"/>
</dbReference>
<evidence type="ECO:0000259" key="8">
    <source>
        <dbReference type="PROSITE" id="PS50850"/>
    </source>
</evidence>
<dbReference type="Pfam" id="PF07690">
    <property type="entry name" value="MFS_1"/>
    <property type="match status" value="1"/>
</dbReference>
<feature type="transmembrane region" description="Helical" evidence="7">
    <location>
        <begin position="39"/>
        <end position="60"/>
    </location>
</feature>
<evidence type="ECO:0000256" key="5">
    <source>
        <dbReference type="ARBA" id="ARBA00022989"/>
    </source>
</evidence>
<evidence type="ECO:0000313" key="10">
    <source>
        <dbReference type="Proteomes" id="UP000183975"/>
    </source>
</evidence>
<dbReference type="GO" id="GO:0005886">
    <property type="term" value="C:plasma membrane"/>
    <property type="evidence" value="ECO:0007669"/>
    <property type="project" value="UniProtKB-SubCell"/>
</dbReference>
<dbReference type="OrthoDB" id="337363at2"/>
<dbReference type="PROSITE" id="PS50850">
    <property type="entry name" value="MFS"/>
    <property type="match status" value="1"/>
</dbReference>
<evidence type="ECO:0000256" key="6">
    <source>
        <dbReference type="ARBA" id="ARBA00023136"/>
    </source>
</evidence>
<dbReference type="Gene3D" id="1.20.1250.20">
    <property type="entry name" value="MFS general substrate transporter like domains"/>
    <property type="match status" value="1"/>
</dbReference>
<protein>
    <submittedName>
        <fullName evidence="9">Predicted arabinose efflux permease, MFS family</fullName>
    </submittedName>
</protein>
<feature type="transmembrane region" description="Helical" evidence="7">
    <location>
        <begin position="331"/>
        <end position="358"/>
    </location>
</feature>